<accession>A0A0L0BVG7</accession>
<organism evidence="2 3">
    <name type="scientific">Lucilia cuprina</name>
    <name type="common">Green bottle fly</name>
    <name type="synonym">Australian sheep blowfly</name>
    <dbReference type="NCBI Taxonomy" id="7375"/>
    <lineage>
        <taxon>Eukaryota</taxon>
        <taxon>Metazoa</taxon>
        <taxon>Ecdysozoa</taxon>
        <taxon>Arthropoda</taxon>
        <taxon>Hexapoda</taxon>
        <taxon>Insecta</taxon>
        <taxon>Pterygota</taxon>
        <taxon>Neoptera</taxon>
        <taxon>Endopterygota</taxon>
        <taxon>Diptera</taxon>
        <taxon>Brachycera</taxon>
        <taxon>Muscomorpha</taxon>
        <taxon>Oestroidea</taxon>
        <taxon>Calliphoridae</taxon>
        <taxon>Luciliinae</taxon>
        <taxon>Lucilia</taxon>
    </lineage>
</organism>
<evidence type="ECO:0000256" key="1">
    <source>
        <dbReference type="SAM" id="Phobius"/>
    </source>
</evidence>
<keyword evidence="1" id="KW-0812">Transmembrane</keyword>
<evidence type="ECO:0000313" key="3">
    <source>
        <dbReference type="Proteomes" id="UP000037069"/>
    </source>
</evidence>
<evidence type="ECO:0000313" key="2">
    <source>
        <dbReference type="EMBL" id="KNC23978.1"/>
    </source>
</evidence>
<proteinExistence type="predicted"/>
<name>A0A0L0BVG7_LUCCU</name>
<reference evidence="2 3" key="1">
    <citation type="journal article" date="2015" name="Nat. Commun.">
        <title>Lucilia cuprina genome unlocks parasitic fly biology to underpin future interventions.</title>
        <authorList>
            <person name="Anstead C.A."/>
            <person name="Korhonen P.K."/>
            <person name="Young N.D."/>
            <person name="Hall R.S."/>
            <person name="Jex A.R."/>
            <person name="Murali S.C."/>
            <person name="Hughes D.S."/>
            <person name="Lee S.F."/>
            <person name="Perry T."/>
            <person name="Stroehlein A.J."/>
            <person name="Ansell B.R."/>
            <person name="Breugelmans B."/>
            <person name="Hofmann A."/>
            <person name="Qu J."/>
            <person name="Dugan S."/>
            <person name="Lee S.L."/>
            <person name="Chao H."/>
            <person name="Dinh H."/>
            <person name="Han Y."/>
            <person name="Doddapaneni H.V."/>
            <person name="Worley K.C."/>
            <person name="Muzny D.M."/>
            <person name="Ioannidis P."/>
            <person name="Waterhouse R.M."/>
            <person name="Zdobnov E.M."/>
            <person name="James P.J."/>
            <person name="Bagnall N.H."/>
            <person name="Kotze A.C."/>
            <person name="Gibbs R.A."/>
            <person name="Richards S."/>
            <person name="Batterham P."/>
            <person name="Gasser R.B."/>
        </authorList>
    </citation>
    <scope>NUCLEOTIDE SEQUENCE [LARGE SCALE GENOMIC DNA]</scope>
    <source>
        <strain evidence="2 3">LS</strain>
        <tissue evidence="2">Full body</tissue>
    </source>
</reference>
<keyword evidence="3" id="KW-1185">Reference proteome</keyword>
<dbReference type="Proteomes" id="UP000037069">
    <property type="component" value="Unassembled WGS sequence"/>
</dbReference>
<gene>
    <name evidence="2" type="ORF">FF38_07426</name>
</gene>
<dbReference type="EMBL" id="JRES01001279">
    <property type="protein sequence ID" value="KNC23978.1"/>
    <property type="molecule type" value="Genomic_DNA"/>
</dbReference>
<keyword evidence="1" id="KW-0472">Membrane</keyword>
<feature type="transmembrane region" description="Helical" evidence="1">
    <location>
        <begin position="44"/>
        <end position="63"/>
    </location>
</feature>
<comment type="caution">
    <text evidence="2">The sequence shown here is derived from an EMBL/GenBank/DDBJ whole genome shotgun (WGS) entry which is preliminary data.</text>
</comment>
<sequence length="73" mass="8034">MEDAPSFYTDSKSGAHVVMSDCCNSELRSESINNMLNVIVDSKIISIEVFTAAVAILFVVVLLKNKFRNFCGT</sequence>
<keyword evidence="1" id="KW-1133">Transmembrane helix</keyword>
<dbReference type="OMA" id="DCCNSEL"/>
<dbReference type="AlphaFoldDB" id="A0A0L0BVG7"/>
<protein>
    <submittedName>
        <fullName evidence="2">Uncharacterized protein</fullName>
    </submittedName>
</protein>